<reference evidence="1 2" key="1">
    <citation type="journal article" date="2022" name="Allergy">
        <title>Genome assembly and annotation of Periplaneta americana reveal a comprehensive cockroach allergen profile.</title>
        <authorList>
            <person name="Wang L."/>
            <person name="Xiong Q."/>
            <person name="Saelim N."/>
            <person name="Wang L."/>
            <person name="Nong W."/>
            <person name="Wan A.T."/>
            <person name="Shi M."/>
            <person name="Liu X."/>
            <person name="Cao Q."/>
            <person name="Hui J.H.L."/>
            <person name="Sookrung N."/>
            <person name="Leung T.F."/>
            <person name="Tungtrongchitr A."/>
            <person name="Tsui S.K.W."/>
        </authorList>
    </citation>
    <scope>NUCLEOTIDE SEQUENCE [LARGE SCALE GENOMIC DNA]</scope>
    <source>
        <strain evidence="1">PWHHKU_190912</strain>
    </source>
</reference>
<comment type="caution">
    <text evidence="1">The sequence shown here is derived from an EMBL/GenBank/DDBJ whole genome shotgun (WGS) entry which is preliminary data.</text>
</comment>
<evidence type="ECO:0000313" key="2">
    <source>
        <dbReference type="Proteomes" id="UP001148838"/>
    </source>
</evidence>
<proteinExistence type="predicted"/>
<accession>A0ABQ8S911</accession>
<evidence type="ECO:0000313" key="1">
    <source>
        <dbReference type="EMBL" id="KAJ4430192.1"/>
    </source>
</evidence>
<protein>
    <submittedName>
        <fullName evidence="1">Uncharacterized protein</fullName>
    </submittedName>
</protein>
<dbReference type="Proteomes" id="UP001148838">
    <property type="component" value="Unassembled WGS sequence"/>
</dbReference>
<keyword evidence="2" id="KW-1185">Reference proteome</keyword>
<organism evidence="1 2">
    <name type="scientific">Periplaneta americana</name>
    <name type="common">American cockroach</name>
    <name type="synonym">Blatta americana</name>
    <dbReference type="NCBI Taxonomy" id="6978"/>
    <lineage>
        <taxon>Eukaryota</taxon>
        <taxon>Metazoa</taxon>
        <taxon>Ecdysozoa</taxon>
        <taxon>Arthropoda</taxon>
        <taxon>Hexapoda</taxon>
        <taxon>Insecta</taxon>
        <taxon>Pterygota</taxon>
        <taxon>Neoptera</taxon>
        <taxon>Polyneoptera</taxon>
        <taxon>Dictyoptera</taxon>
        <taxon>Blattodea</taxon>
        <taxon>Blattoidea</taxon>
        <taxon>Blattidae</taxon>
        <taxon>Blattinae</taxon>
        <taxon>Periplaneta</taxon>
    </lineage>
</organism>
<gene>
    <name evidence="1" type="ORF">ANN_22402</name>
</gene>
<dbReference type="EMBL" id="JAJSOF020000033">
    <property type="protein sequence ID" value="KAJ4430192.1"/>
    <property type="molecule type" value="Genomic_DNA"/>
</dbReference>
<sequence>MRIAKCEVRIAQIQTTREIVSGFYNCELYNNKLILSIPKRIRLYICILLHKTELGNAEIKNREEENICEEISPDLCEAGLVFRTSHASVQKNQGFTQEKTSGRLLNAEFRNTLYYLNAHASTLFETDLRLIRKCVNKFIESKTFKYFLTAD</sequence>
<name>A0ABQ8S911_PERAM</name>